<evidence type="ECO:0000313" key="1">
    <source>
        <dbReference type="EMBL" id="CAE0824459.1"/>
    </source>
</evidence>
<protein>
    <submittedName>
        <fullName evidence="1">Uncharacterized protein</fullName>
    </submittedName>
</protein>
<reference evidence="1" key="1">
    <citation type="submission" date="2021-01" db="EMBL/GenBank/DDBJ databases">
        <authorList>
            <person name="Corre E."/>
            <person name="Pelletier E."/>
            <person name="Niang G."/>
            <person name="Scheremetjew M."/>
            <person name="Finn R."/>
            <person name="Kale V."/>
            <person name="Holt S."/>
            <person name="Cochrane G."/>
            <person name="Meng A."/>
            <person name="Brown T."/>
            <person name="Cohen L."/>
        </authorList>
    </citation>
    <scope>NUCLEOTIDE SEQUENCE</scope>
    <source>
        <strain evidence="1">CCMP1594</strain>
    </source>
</reference>
<sequence>MNVLNVMGIPIMVLKVAPLLAPKRHHPHFTLFWSTAPKRQRGYAAMFRRPCLRGRGVFVRMPLGAVAAVVCARSCLGMAGASLNQVKTLVPSTPGGCSATVGRAGAGPCGMMWEFMFSVGGPCVSPSPCARPPAPRDSIVYCTTDINTTKMPSLVPPLVLCLTTQTNPLYVRPLRVVCQSLRTLERRAPAAVLNAEKRCPPEDP</sequence>
<accession>A0A7S4G3W5</accession>
<dbReference type="AlphaFoldDB" id="A0A7S4G3W5"/>
<proteinExistence type="predicted"/>
<name>A0A7S4G3W5_9EUGL</name>
<organism evidence="1">
    <name type="scientific">Eutreptiella gymnastica</name>
    <dbReference type="NCBI Taxonomy" id="73025"/>
    <lineage>
        <taxon>Eukaryota</taxon>
        <taxon>Discoba</taxon>
        <taxon>Euglenozoa</taxon>
        <taxon>Euglenida</taxon>
        <taxon>Spirocuta</taxon>
        <taxon>Euglenophyceae</taxon>
        <taxon>Eutreptiales</taxon>
        <taxon>Eutreptiaceae</taxon>
        <taxon>Eutreptiella</taxon>
    </lineage>
</organism>
<dbReference type="EMBL" id="HBJA01103455">
    <property type="protein sequence ID" value="CAE0824459.1"/>
    <property type="molecule type" value="Transcribed_RNA"/>
</dbReference>
<gene>
    <name evidence="1" type="ORF">EGYM00163_LOCUS35666</name>
</gene>